<name>A0ACD5UMU6_AVESA</name>
<organism evidence="1 2">
    <name type="scientific">Avena sativa</name>
    <name type="common">Oat</name>
    <dbReference type="NCBI Taxonomy" id="4498"/>
    <lineage>
        <taxon>Eukaryota</taxon>
        <taxon>Viridiplantae</taxon>
        <taxon>Streptophyta</taxon>
        <taxon>Embryophyta</taxon>
        <taxon>Tracheophyta</taxon>
        <taxon>Spermatophyta</taxon>
        <taxon>Magnoliopsida</taxon>
        <taxon>Liliopsida</taxon>
        <taxon>Poales</taxon>
        <taxon>Poaceae</taxon>
        <taxon>BOP clade</taxon>
        <taxon>Pooideae</taxon>
        <taxon>Poodae</taxon>
        <taxon>Poeae</taxon>
        <taxon>Poeae Chloroplast Group 1 (Aveneae type)</taxon>
        <taxon>Aveninae</taxon>
        <taxon>Avena</taxon>
    </lineage>
</organism>
<reference evidence="1" key="1">
    <citation type="submission" date="2021-05" db="EMBL/GenBank/DDBJ databases">
        <authorList>
            <person name="Scholz U."/>
            <person name="Mascher M."/>
            <person name="Fiebig A."/>
        </authorList>
    </citation>
    <scope>NUCLEOTIDE SEQUENCE [LARGE SCALE GENOMIC DNA]</scope>
</reference>
<protein>
    <submittedName>
        <fullName evidence="1">Uncharacterized protein</fullName>
    </submittedName>
</protein>
<dbReference type="Proteomes" id="UP001732700">
    <property type="component" value="Chromosome 2C"/>
</dbReference>
<proteinExistence type="predicted"/>
<keyword evidence="2" id="KW-1185">Reference proteome</keyword>
<accession>A0ACD5UMU6</accession>
<evidence type="ECO:0000313" key="2">
    <source>
        <dbReference type="Proteomes" id="UP001732700"/>
    </source>
</evidence>
<reference evidence="1" key="2">
    <citation type="submission" date="2025-09" db="UniProtKB">
        <authorList>
            <consortium name="EnsemblPlants"/>
        </authorList>
    </citation>
    <scope>IDENTIFICATION</scope>
</reference>
<sequence length="254" mass="27330">MEKGGVSTMDASVQDVWDWEVLPDGHRSFYAESRAAPTSHGHSVPDQKTEEPILLPRPSEADECKDIGIDVAPAETQEGHTPMSSAPTVADLLVSDCDDVVDKFESSDDAKEVADDVKPVSVPEGTVAADVLPHELSGGEGEEEEEEETKKEKRARPECVVFSVGKLRVNGIGALCSFGVAAATVCVFLVGGKLQHQQKQQHQQNIQLQFLGDDKRIQQVVQQTSRLNQAVSSMMSVGASTGAKISFGGFYDGY</sequence>
<evidence type="ECO:0000313" key="1">
    <source>
        <dbReference type="EnsemblPlants" id="AVESA.00010b.r2.2CG0282830.1.CDS"/>
    </source>
</evidence>
<dbReference type="EnsemblPlants" id="AVESA.00010b.r2.2CG0282830.1">
    <property type="protein sequence ID" value="AVESA.00010b.r2.2CG0282830.1.CDS"/>
    <property type="gene ID" value="AVESA.00010b.r2.2CG0282830"/>
</dbReference>